<keyword evidence="8" id="KW-1185">Reference proteome</keyword>
<evidence type="ECO:0000256" key="4">
    <source>
        <dbReference type="ARBA" id="ARBA00023002"/>
    </source>
</evidence>
<keyword evidence="1 5" id="KW-0285">Flavoprotein</keyword>
<keyword evidence="2 5" id="KW-0274">FAD</keyword>
<dbReference type="Pfam" id="PF07992">
    <property type="entry name" value="Pyr_redox_2"/>
    <property type="match status" value="1"/>
</dbReference>
<proteinExistence type="inferred from homology"/>
<comment type="similarity">
    <text evidence="5">Belongs to the ferredoxin--NADP reductase type 2 family.</text>
</comment>
<dbReference type="PANTHER" id="PTHR48105">
    <property type="entry name" value="THIOREDOXIN REDUCTASE 1-RELATED-RELATED"/>
    <property type="match status" value="1"/>
</dbReference>
<organism evidence="7 8">
    <name type="scientific">Scleromatobacter humisilvae</name>
    <dbReference type="NCBI Taxonomy" id="2897159"/>
    <lineage>
        <taxon>Bacteria</taxon>
        <taxon>Pseudomonadati</taxon>
        <taxon>Pseudomonadota</taxon>
        <taxon>Betaproteobacteria</taxon>
        <taxon>Burkholderiales</taxon>
        <taxon>Sphaerotilaceae</taxon>
        <taxon>Scleromatobacter</taxon>
    </lineage>
</organism>
<evidence type="ECO:0000256" key="2">
    <source>
        <dbReference type="ARBA" id="ARBA00022827"/>
    </source>
</evidence>
<dbReference type="PRINTS" id="PR00469">
    <property type="entry name" value="PNDRDTASEII"/>
</dbReference>
<dbReference type="PRINTS" id="PR00368">
    <property type="entry name" value="FADPNR"/>
</dbReference>
<dbReference type="AlphaFoldDB" id="A0A9X2C0D9"/>
<comment type="subunit">
    <text evidence="5">Homodimer.</text>
</comment>
<dbReference type="GO" id="GO:0004324">
    <property type="term" value="F:ferredoxin-NADP+ reductase activity"/>
    <property type="evidence" value="ECO:0007669"/>
    <property type="project" value="UniProtKB-UniRule"/>
</dbReference>
<sequence>MASPIQTDALIIGAGPAGLFQVFELGLREISSHVVDARPFAGGQCVELYGDKPIYDIPALPACTGRELTERLLEQIRPFATTFHFDQLVSHIARGDDGRFDVRTRAGLHFDCGAIVLAAGVGAFVPRTLKVAGLDAFEGRQLFHHADRVPAEALEGKQVLVSGATEQALAFAARLCDAVARRAPGAPARVTLIHRRDAFDAADDTVAAFRTACSAGALHFVAGQPTGLQVDGDRLTGLTLLDATGATVSLPVDTVVVLQGLSPKLGPLADWGLALERRQVQVETAKFQTSVPGLFAIGDVVHYPGKQRLILSAFHEATLAAAGVAGHLIPGDDGPLEYTTSSPRIHKLLGV</sequence>
<dbReference type="GO" id="GO:0050660">
    <property type="term" value="F:flavin adenine dinucleotide binding"/>
    <property type="evidence" value="ECO:0007669"/>
    <property type="project" value="UniProtKB-UniRule"/>
</dbReference>
<dbReference type="Gene3D" id="3.50.50.60">
    <property type="entry name" value="FAD/NAD(P)-binding domain"/>
    <property type="match status" value="2"/>
</dbReference>
<feature type="binding site" evidence="5">
    <location>
        <position position="44"/>
    </location>
    <ligand>
        <name>FAD</name>
        <dbReference type="ChEBI" id="CHEBI:57692"/>
    </ligand>
</feature>
<feature type="binding site" evidence="5">
    <location>
        <position position="49"/>
    </location>
    <ligand>
        <name>FAD</name>
        <dbReference type="ChEBI" id="CHEBI:57692"/>
    </ligand>
</feature>
<evidence type="ECO:0000256" key="1">
    <source>
        <dbReference type="ARBA" id="ARBA00022630"/>
    </source>
</evidence>
<dbReference type="RefSeq" id="WP_275683268.1">
    <property type="nucleotide sequence ID" value="NZ_JAJLJH010000004.1"/>
</dbReference>
<evidence type="ECO:0000256" key="5">
    <source>
        <dbReference type="HAMAP-Rule" id="MF_01685"/>
    </source>
</evidence>
<feature type="binding site" evidence="5">
    <location>
        <position position="36"/>
    </location>
    <ligand>
        <name>FAD</name>
        <dbReference type="ChEBI" id="CHEBI:57692"/>
    </ligand>
</feature>
<comment type="cofactor">
    <cofactor evidence="5">
        <name>FAD</name>
        <dbReference type="ChEBI" id="CHEBI:57692"/>
    </cofactor>
    <text evidence="5">Binds 1 FAD per subunit.</text>
</comment>
<comment type="catalytic activity">
    <reaction evidence="5">
        <text>2 reduced [2Fe-2S]-[ferredoxin] + NADP(+) + H(+) = 2 oxidized [2Fe-2S]-[ferredoxin] + NADPH</text>
        <dbReference type="Rhea" id="RHEA:20125"/>
        <dbReference type="Rhea" id="RHEA-COMP:10000"/>
        <dbReference type="Rhea" id="RHEA-COMP:10001"/>
        <dbReference type="ChEBI" id="CHEBI:15378"/>
        <dbReference type="ChEBI" id="CHEBI:33737"/>
        <dbReference type="ChEBI" id="CHEBI:33738"/>
        <dbReference type="ChEBI" id="CHEBI:57783"/>
        <dbReference type="ChEBI" id="CHEBI:58349"/>
        <dbReference type="EC" id="1.18.1.2"/>
    </reaction>
</comment>
<dbReference type="InterPro" id="IPR050097">
    <property type="entry name" value="Ferredoxin-NADP_redctase_2"/>
</dbReference>
<dbReference type="EMBL" id="JAJLJH010000004">
    <property type="protein sequence ID" value="MCK9687227.1"/>
    <property type="molecule type" value="Genomic_DNA"/>
</dbReference>
<dbReference type="Proteomes" id="UP001139353">
    <property type="component" value="Unassembled WGS sequence"/>
</dbReference>
<feature type="binding site" evidence="5">
    <location>
        <position position="340"/>
    </location>
    <ligand>
        <name>FAD</name>
        <dbReference type="ChEBI" id="CHEBI:57692"/>
    </ligand>
</feature>
<dbReference type="HAMAP" id="MF_01685">
    <property type="entry name" value="FENR2"/>
    <property type="match status" value="1"/>
</dbReference>
<evidence type="ECO:0000313" key="7">
    <source>
        <dbReference type="EMBL" id="MCK9687227.1"/>
    </source>
</evidence>
<evidence type="ECO:0000256" key="3">
    <source>
        <dbReference type="ARBA" id="ARBA00022857"/>
    </source>
</evidence>
<protein>
    <recommendedName>
        <fullName evidence="5">Ferredoxin--NADP reductase</fullName>
        <shortName evidence="5">FNR</shortName>
        <shortName evidence="5">Fd-NADP(+) reductase</shortName>
        <ecNumber evidence="5">1.18.1.2</ecNumber>
    </recommendedName>
</protein>
<reference evidence="7" key="1">
    <citation type="submission" date="2021-11" db="EMBL/GenBank/DDBJ databases">
        <title>BS-T2-15 a new species belonging to the Comamonadaceae family isolated from the soil of a French oak forest.</title>
        <authorList>
            <person name="Mieszkin S."/>
            <person name="Alain K."/>
        </authorList>
    </citation>
    <scope>NUCLEOTIDE SEQUENCE</scope>
    <source>
        <strain evidence="7">BS-T2-15</strain>
    </source>
</reference>
<dbReference type="InterPro" id="IPR022890">
    <property type="entry name" value="Fd--NADP_Rdtase_type_2"/>
</dbReference>
<feature type="domain" description="FAD/NAD(P)-binding" evidence="6">
    <location>
        <begin position="8"/>
        <end position="304"/>
    </location>
</feature>
<keyword evidence="3 5" id="KW-0521">NADP</keyword>
<dbReference type="EC" id="1.18.1.2" evidence="5"/>
<keyword evidence="4 5" id="KW-0560">Oxidoreductase</keyword>
<accession>A0A9X2C0D9</accession>
<feature type="binding site" evidence="5">
    <location>
        <position position="89"/>
    </location>
    <ligand>
        <name>FAD</name>
        <dbReference type="ChEBI" id="CHEBI:57692"/>
    </ligand>
</feature>
<feature type="binding site" evidence="5">
    <location>
        <position position="299"/>
    </location>
    <ligand>
        <name>FAD</name>
        <dbReference type="ChEBI" id="CHEBI:57692"/>
    </ligand>
</feature>
<dbReference type="SUPFAM" id="SSF51905">
    <property type="entry name" value="FAD/NAD(P)-binding domain"/>
    <property type="match status" value="1"/>
</dbReference>
<dbReference type="InterPro" id="IPR023753">
    <property type="entry name" value="FAD/NAD-binding_dom"/>
</dbReference>
<comment type="caution">
    <text evidence="5">Lacks conserved residue(s) required for the propagation of feature annotation.</text>
</comment>
<name>A0A9X2C0D9_9BURK</name>
<comment type="caution">
    <text evidence="7">The sequence shown here is derived from an EMBL/GenBank/DDBJ whole genome shotgun (WGS) entry which is preliminary data.</text>
</comment>
<gene>
    <name evidence="7" type="ORF">LPC04_16085</name>
</gene>
<evidence type="ECO:0000313" key="8">
    <source>
        <dbReference type="Proteomes" id="UP001139353"/>
    </source>
</evidence>
<evidence type="ECO:0000259" key="6">
    <source>
        <dbReference type="Pfam" id="PF07992"/>
    </source>
</evidence>
<dbReference type="GO" id="GO:0050661">
    <property type="term" value="F:NADP binding"/>
    <property type="evidence" value="ECO:0007669"/>
    <property type="project" value="UniProtKB-UniRule"/>
</dbReference>
<dbReference type="InterPro" id="IPR036188">
    <property type="entry name" value="FAD/NAD-bd_sf"/>
</dbReference>
<feature type="binding site" evidence="5">
    <location>
        <position position="124"/>
    </location>
    <ligand>
        <name>FAD</name>
        <dbReference type="ChEBI" id="CHEBI:57692"/>
    </ligand>
</feature>